<comment type="caution">
    <text evidence="6">The sequence shown here is derived from an EMBL/GenBank/DDBJ whole genome shotgun (WGS) entry which is preliminary data.</text>
</comment>
<evidence type="ECO:0000256" key="4">
    <source>
        <dbReference type="ARBA" id="ARBA00022729"/>
    </source>
</evidence>
<comment type="subcellular location">
    <subcellularLocation>
        <location evidence="1">Periplasm</location>
    </subcellularLocation>
</comment>
<evidence type="ECO:0000259" key="5">
    <source>
        <dbReference type="Pfam" id="PF00496"/>
    </source>
</evidence>
<dbReference type="SUPFAM" id="SSF53850">
    <property type="entry name" value="Periplasmic binding protein-like II"/>
    <property type="match status" value="1"/>
</dbReference>
<keyword evidence="7" id="KW-1185">Reference proteome</keyword>
<dbReference type="Gene3D" id="3.40.190.10">
    <property type="entry name" value="Periplasmic binding protein-like II"/>
    <property type="match status" value="1"/>
</dbReference>
<dbReference type="PANTHER" id="PTHR30290:SF10">
    <property type="entry name" value="PERIPLASMIC OLIGOPEPTIDE-BINDING PROTEIN-RELATED"/>
    <property type="match status" value="1"/>
</dbReference>
<dbReference type="PROSITE" id="PS01040">
    <property type="entry name" value="SBP_BACTERIAL_5"/>
    <property type="match status" value="1"/>
</dbReference>
<dbReference type="Proteomes" id="UP000281647">
    <property type="component" value="Unassembled WGS sequence"/>
</dbReference>
<protein>
    <submittedName>
        <fullName evidence="6">ABC transporter substrate-binding protein</fullName>
    </submittedName>
</protein>
<keyword evidence="3" id="KW-0813">Transport</keyword>
<evidence type="ECO:0000256" key="1">
    <source>
        <dbReference type="ARBA" id="ARBA00004418"/>
    </source>
</evidence>
<evidence type="ECO:0000313" key="6">
    <source>
        <dbReference type="EMBL" id="RUM98161.1"/>
    </source>
</evidence>
<dbReference type="Gene3D" id="3.10.105.10">
    <property type="entry name" value="Dipeptide-binding Protein, Domain 3"/>
    <property type="match status" value="1"/>
</dbReference>
<dbReference type="GO" id="GO:1904680">
    <property type="term" value="F:peptide transmembrane transporter activity"/>
    <property type="evidence" value="ECO:0007669"/>
    <property type="project" value="TreeGrafter"/>
</dbReference>
<feature type="domain" description="Solute-binding protein family 5" evidence="5">
    <location>
        <begin position="103"/>
        <end position="422"/>
    </location>
</feature>
<dbReference type="PANTHER" id="PTHR30290">
    <property type="entry name" value="PERIPLASMIC BINDING COMPONENT OF ABC TRANSPORTER"/>
    <property type="match status" value="1"/>
</dbReference>
<evidence type="ECO:0000256" key="3">
    <source>
        <dbReference type="ARBA" id="ARBA00022448"/>
    </source>
</evidence>
<dbReference type="InterPro" id="IPR030678">
    <property type="entry name" value="Peptide/Ni-bd"/>
</dbReference>
<dbReference type="CDD" id="cd08503">
    <property type="entry name" value="PBP2_NikA_DppA_OppA_like_17"/>
    <property type="match status" value="1"/>
</dbReference>
<dbReference type="InterPro" id="IPR039424">
    <property type="entry name" value="SBP_5"/>
</dbReference>
<dbReference type="GO" id="GO:0015833">
    <property type="term" value="P:peptide transport"/>
    <property type="evidence" value="ECO:0007669"/>
    <property type="project" value="TreeGrafter"/>
</dbReference>
<evidence type="ECO:0000256" key="2">
    <source>
        <dbReference type="ARBA" id="ARBA00005695"/>
    </source>
</evidence>
<evidence type="ECO:0000313" key="7">
    <source>
        <dbReference type="Proteomes" id="UP000281647"/>
    </source>
</evidence>
<dbReference type="GO" id="GO:0043190">
    <property type="term" value="C:ATP-binding cassette (ABC) transporter complex"/>
    <property type="evidence" value="ECO:0007669"/>
    <property type="project" value="InterPro"/>
</dbReference>
<dbReference type="Pfam" id="PF00496">
    <property type="entry name" value="SBP_bac_5"/>
    <property type="match status" value="1"/>
</dbReference>
<dbReference type="InterPro" id="IPR023765">
    <property type="entry name" value="SBP_5_CS"/>
</dbReference>
<dbReference type="GO" id="GO:0030288">
    <property type="term" value="C:outer membrane-bounded periplasmic space"/>
    <property type="evidence" value="ECO:0007669"/>
    <property type="project" value="UniProtKB-ARBA"/>
</dbReference>
<name>A0A432V7K6_9HYPH</name>
<dbReference type="PIRSF" id="PIRSF002741">
    <property type="entry name" value="MppA"/>
    <property type="match status" value="1"/>
</dbReference>
<dbReference type="AlphaFoldDB" id="A0A432V7K6"/>
<proteinExistence type="inferred from homology"/>
<dbReference type="EMBL" id="RKST01000007">
    <property type="protein sequence ID" value="RUM98161.1"/>
    <property type="molecule type" value="Genomic_DNA"/>
</dbReference>
<gene>
    <name evidence="6" type="ORF">EET67_08625</name>
</gene>
<accession>A0A432V7K6</accession>
<sequence length="533" mass="57731">MAKCVSDTLAAGIAAGRNDFTRRQFGGLLLGAGMAAFGAGSGVLAGVRPAQAAPVRGGFLKVALFSQSTNDTFDPAKLVHPGDYIRCTSLFGHLTRLDEQGKAQPELAESFEPNADATEWTFKIRKGISFHDGAPLTMDDIIFSILRHKEEKVASNAKPLVQNVKEVVADGSDTIVVKLSEPDADLPALIGTFQFAIVKNGTYDFSSPVGTGAFKVKEFSPGVRTICERNENYWKEGQPYIDGFEMFSIVDHVARANALLSGDVHMVVDLRGPSIDEVARSSVASPFITNAPRYTSIQAAVDIPPGDRQDLGLALSYLIDRERMMKTILRGNGVIANDHPLMSGSAYYDAALPQRVLDHDKAKFHLKKAGIGNSRIELHVSDASAFSVEIGQLLQREASTVGLNLDLRREPADSYWSAVAGKRALFAATFNPRPTYNMLLNLAWKSGAAWNFSHYSNPELDTLIDKARVTLDEALRAEIYSDIQTTIHNSGALILPAFISFVDGVSNKVQGLTPIPVGALGGFNFTDRVWLTA</sequence>
<keyword evidence="4" id="KW-0732">Signal</keyword>
<dbReference type="RefSeq" id="WP_128626541.1">
    <property type="nucleotide sequence ID" value="NZ_RKST01000007.1"/>
</dbReference>
<comment type="similarity">
    <text evidence="2">Belongs to the bacterial solute-binding protein 5 family.</text>
</comment>
<reference evidence="6 7" key="1">
    <citation type="submission" date="2018-11" db="EMBL/GenBank/DDBJ databases">
        <title>Pseudaminobacter arsenicus sp. nov., an arsenic-resistant bacterium isolated from arsenic-rich aquifers.</title>
        <authorList>
            <person name="Mu Y."/>
        </authorList>
    </citation>
    <scope>NUCLEOTIDE SEQUENCE [LARGE SCALE GENOMIC DNA]</scope>
    <source>
        <strain evidence="6 7">CB3</strain>
    </source>
</reference>
<organism evidence="6 7">
    <name type="scientific">Borborobacter arsenicus</name>
    <dbReference type="NCBI Taxonomy" id="1851146"/>
    <lineage>
        <taxon>Bacteria</taxon>
        <taxon>Pseudomonadati</taxon>
        <taxon>Pseudomonadota</taxon>
        <taxon>Alphaproteobacteria</taxon>
        <taxon>Hyphomicrobiales</taxon>
        <taxon>Phyllobacteriaceae</taxon>
        <taxon>Borborobacter</taxon>
    </lineage>
</organism>
<dbReference type="InterPro" id="IPR000914">
    <property type="entry name" value="SBP_5_dom"/>
</dbReference>
<dbReference type="OrthoDB" id="9803988at2"/>